<dbReference type="InterPro" id="IPR036951">
    <property type="entry name" value="ArAA_hydroxylase_sf"/>
</dbReference>
<dbReference type="PRINTS" id="PR00372">
    <property type="entry name" value="FYWHYDRXLASE"/>
</dbReference>
<evidence type="ECO:0000259" key="8">
    <source>
        <dbReference type="PROSITE" id="PS51410"/>
    </source>
</evidence>
<dbReference type="HOGENOM" id="CLU_023198_1_0_10"/>
<dbReference type="Pfam" id="PF00351">
    <property type="entry name" value="Biopterin_H"/>
    <property type="match status" value="1"/>
</dbReference>
<evidence type="ECO:0000313" key="10">
    <source>
        <dbReference type="Proteomes" id="UP000001635"/>
    </source>
</evidence>
<dbReference type="PANTHER" id="PTHR11473">
    <property type="entry name" value="AROMATIC AMINO ACID HYDROXYLASE"/>
    <property type="match status" value="1"/>
</dbReference>
<dbReference type="GO" id="GO:0016714">
    <property type="term" value="F:oxidoreductase activity, acting on paired donors, with incorporation or reduction of molecular oxygen, reduced pteridine as one donor, and incorporation of one atom of oxygen"/>
    <property type="evidence" value="ECO:0007669"/>
    <property type="project" value="InterPro"/>
</dbReference>
<feature type="binding site" evidence="7">
    <location>
        <position position="132"/>
    </location>
    <ligand>
        <name>Fe cation</name>
        <dbReference type="ChEBI" id="CHEBI:24875"/>
    </ligand>
</feature>
<gene>
    <name evidence="9" type="ordered locus">Cycma_3117</name>
</gene>
<protein>
    <submittedName>
        <fullName evidence="9">Aromatic amino acid hydroxylase domain-containing protein</fullName>
    </submittedName>
</protein>
<dbReference type="InterPro" id="IPR019774">
    <property type="entry name" value="Aromatic-AA_hydroxylase_C"/>
</dbReference>
<keyword evidence="6" id="KW-0503">Monooxygenase</keyword>
<accession>G0J693</accession>
<evidence type="ECO:0000256" key="4">
    <source>
        <dbReference type="ARBA" id="ARBA00023002"/>
    </source>
</evidence>
<reference evidence="10" key="1">
    <citation type="submission" date="2011-07" db="EMBL/GenBank/DDBJ databases">
        <title>The complete genome of Cyclobacterium marinum DSM 745.</title>
        <authorList>
            <person name="Lucas S."/>
            <person name="Han J."/>
            <person name="Lapidus A."/>
            <person name="Bruce D."/>
            <person name="Goodwin L."/>
            <person name="Pitluck S."/>
            <person name="Peters L."/>
            <person name="Kyrpides N."/>
            <person name="Mavromatis K."/>
            <person name="Ivanova N."/>
            <person name="Ovchinnikova G."/>
            <person name="Chertkov O."/>
            <person name="Detter J.C."/>
            <person name="Tapia R."/>
            <person name="Han C."/>
            <person name="Land M."/>
            <person name="Hauser L."/>
            <person name="Markowitz V."/>
            <person name="Cheng J.-F."/>
            <person name="Hugenholtz P."/>
            <person name="Woyke T."/>
            <person name="Wu D."/>
            <person name="Tindall B."/>
            <person name="Schuetze A."/>
            <person name="Brambilla E."/>
            <person name="Klenk H.-P."/>
            <person name="Eisen J.A."/>
        </authorList>
    </citation>
    <scope>NUCLEOTIDE SEQUENCE [LARGE SCALE GENOMIC DNA]</scope>
    <source>
        <strain evidence="10">ATCC 25205 / DSM 745 / LMG 13164 / NCIMB 1802</strain>
    </source>
</reference>
<dbReference type="OrthoDB" id="9780502at2"/>
<comment type="similarity">
    <text evidence="2">Belongs to the biopterin-dependent aromatic amino acid hydroxylase family.</text>
</comment>
<keyword evidence="3 7" id="KW-0479">Metal-binding</keyword>
<name>G0J693_CYCMS</name>
<comment type="cofactor">
    <cofactor evidence="1 7">
        <name>Fe(2+)</name>
        <dbReference type="ChEBI" id="CHEBI:29033"/>
    </cofactor>
</comment>
<proteinExistence type="inferred from homology"/>
<dbReference type="STRING" id="880070.Cycma_3117"/>
<evidence type="ECO:0000256" key="3">
    <source>
        <dbReference type="ARBA" id="ARBA00022723"/>
    </source>
</evidence>
<evidence type="ECO:0000256" key="5">
    <source>
        <dbReference type="ARBA" id="ARBA00023004"/>
    </source>
</evidence>
<dbReference type="PROSITE" id="PS51410">
    <property type="entry name" value="BH4_AAA_HYDROXYL_2"/>
    <property type="match status" value="1"/>
</dbReference>
<keyword evidence="4" id="KW-0560">Oxidoreductase</keyword>
<dbReference type="InterPro" id="IPR001273">
    <property type="entry name" value="ArAA_hydroxylase"/>
</dbReference>
<evidence type="ECO:0000256" key="2">
    <source>
        <dbReference type="ARBA" id="ARBA00009712"/>
    </source>
</evidence>
<dbReference type="AlphaFoldDB" id="G0J693"/>
<dbReference type="GO" id="GO:0009072">
    <property type="term" value="P:aromatic amino acid metabolic process"/>
    <property type="evidence" value="ECO:0007669"/>
    <property type="project" value="InterPro"/>
</dbReference>
<dbReference type="Gene3D" id="1.10.800.10">
    <property type="entry name" value="Aromatic amino acid hydroxylase"/>
    <property type="match status" value="1"/>
</dbReference>
<dbReference type="GO" id="GO:0005506">
    <property type="term" value="F:iron ion binding"/>
    <property type="evidence" value="ECO:0007669"/>
    <property type="project" value="InterPro"/>
</dbReference>
<feature type="domain" description="Biopterin-dependent aromatic amino acid hydroxylase family profile" evidence="8">
    <location>
        <begin position="1"/>
        <end position="258"/>
    </location>
</feature>
<dbReference type="Proteomes" id="UP000001635">
    <property type="component" value="Chromosome"/>
</dbReference>
<dbReference type="EMBL" id="CP002955">
    <property type="protein sequence ID" value="AEL26845.1"/>
    <property type="molecule type" value="Genomic_DNA"/>
</dbReference>
<dbReference type="eggNOG" id="COG3186">
    <property type="taxonomic scope" value="Bacteria"/>
</dbReference>
<keyword evidence="10" id="KW-1185">Reference proteome</keyword>
<evidence type="ECO:0000256" key="7">
    <source>
        <dbReference type="PIRSR" id="PIRSR601273-2"/>
    </source>
</evidence>
<evidence type="ECO:0000256" key="1">
    <source>
        <dbReference type="ARBA" id="ARBA00001954"/>
    </source>
</evidence>
<keyword evidence="5 7" id="KW-0408">Iron</keyword>
<dbReference type="SUPFAM" id="SSF56534">
    <property type="entry name" value="Aromatic aminoacid monoxygenases, catalytic and oligomerization domains"/>
    <property type="match status" value="1"/>
</dbReference>
<organism evidence="9 10">
    <name type="scientific">Cyclobacterium marinum (strain ATCC 25205 / DSM 745 / LMG 13164 / NCIMB 1802)</name>
    <name type="common">Flectobacillus marinus</name>
    <dbReference type="NCBI Taxonomy" id="880070"/>
    <lineage>
        <taxon>Bacteria</taxon>
        <taxon>Pseudomonadati</taxon>
        <taxon>Bacteroidota</taxon>
        <taxon>Cytophagia</taxon>
        <taxon>Cytophagales</taxon>
        <taxon>Cyclobacteriaceae</taxon>
        <taxon>Cyclobacterium</taxon>
    </lineage>
</organism>
<evidence type="ECO:0000256" key="6">
    <source>
        <dbReference type="ARBA" id="ARBA00023033"/>
    </source>
</evidence>
<feature type="binding site" evidence="7">
    <location>
        <position position="127"/>
    </location>
    <ligand>
        <name>Fe cation</name>
        <dbReference type="ChEBI" id="CHEBI:24875"/>
    </ligand>
</feature>
<dbReference type="InterPro" id="IPR036329">
    <property type="entry name" value="Aro-AA_hydroxylase_C_sf"/>
</dbReference>
<dbReference type="KEGG" id="cmr:Cycma_3117"/>
<dbReference type="RefSeq" id="WP_014021135.1">
    <property type="nucleotide sequence ID" value="NC_015914.1"/>
</dbReference>
<dbReference type="PANTHER" id="PTHR11473:SF24">
    <property type="entry name" value="PHENYLALANINE-4-HYDROXYLASE"/>
    <property type="match status" value="1"/>
</dbReference>
<evidence type="ECO:0000313" key="9">
    <source>
        <dbReference type="EMBL" id="AEL26845.1"/>
    </source>
</evidence>
<sequence length="258" mass="29986">MKNIRSKRIFTDPGLGLFQQDIRTYNAEDYKVWETLFIKQSKKLPEVAANAYRQGFQALRLSEEKIVNLKEVSYRLGMNTGWRVQVVPGRVSEHLFFSLLQGKKFPVTSWLRRLDELDYPIEPDLFHDAFGHVPLLMNESFSQFLQGLAAISLRYIDNPLALALLERVYWYTVDFGLIKEKDGLRAYGAGILSSSGEMYYSLSDEPKHCAYEVEEVMNTPFWKNKFQDKYFIVNSFEELTNSLPLIEEKVAELLQKAE</sequence>